<organism evidence="1 2">
    <name type="scientific">Paenibacillus marchantiophytorum</name>
    <dbReference type="NCBI Taxonomy" id="1619310"/>
    <lineage>
        <taxon>Bacteria</taxon>
        <taxon>Bacillati</taxon>
        <taxon>Bacillota</taxon>
        <taxon>Bacilli</taxon>
        <taxon>Bacillales</taxon>
        <taxon>Paenibacillaceae</taxon>
        <taxon>Paenibacillus</taxon>
    </lineage>
</organism>
<evidence type="ECO:0000313" key="2">
    <source>
        <dbReference type="Proteomes" id="UP000615455"/>
    </source>
</evidence>
<proteinExistence type="predicted"/>
<reference evidence="2" key="1">
    <citation type="journal article" date="2019" name="Int. J. Syst. Evol. Microbiol.">
        <title>The Global Catalogue of Microorganisms (GCM) 10K type strain sequencing project: providing services to taxonomists for standard genome sequencing and annotation.</title>
        <authorList>
            <consortium name="The Broad Institute Genomics Platform"/>
            <consortium name="The Broad Institute Genome Sequencing Center for Infectious Disease"/>
            <person name="Wu L."/>
            <person name="Ma J."/>
        </authorList>
    </citation>
    <scope>NUCLEOTIDE SEQUENCE [LARGE SCALE GENOMIC DNA]</scope>
    <source>
        <strain evidence="2">CGMCC 1.15043</strain>
    </source>
</reference>
<protein>
    <submittedName>
        <fullName evidence="1">Uncharacterized protein</fullName>
    </submittedName>
</protein>
<dbReference type="Proteomes" id="UP000615455">
    <property type="component" value="Unassembled WGS sequence"/>
</dbReference>
<keyword evidence="2" id="KW-1185">Reference proteome</keyword>
<dbReference type="EMBL" id="BMHE01000042">
    <property type="protein sequence ID" value="GGA02564.1"/>
    <property type="molecule type" value="Genomic_DNA"/>
</dbReference>
<name>A0ABQ1F8R7_9BACL</name>
<gene>
    <name evidence="1" type="ORF">GCM10008018_55870</name>
</gene>
<evidence type="ECO:0000313" key="1">
    <source>
        <dbReference type="EMBL" id="GGA02564.1"/>
    </source>
</evidence>
<sequence>MIMKLEDVPHEKTINYAVCNKYAKYFLNGMLGRRGYAIITYNKLAANRIHCGESRGGAVSI</sequence>
<comment type="caution">
    <text evidence="1">The sequence shown here is derived from an EMBL/GenBank/DDBJ whole genome shotgun (WGS) entry which is preliminary data.</text>
</comment>
<accession>A0ABQ1F8R7</accession>